<feature type="compositionally biased region" description="Polar residues" evidence="2">
    <location>
        <begin position="750"/>
        <end position="763"/>
    </location>
</feature>
<feature type="compositionally biased region" description="Low complexity" evidence="2">
    <location>
        <begin position="819"/>
        <end position="842"/>
    </location>
</feature>
<feature type="region of interest" description="Disordered" evidence="2">
    <location>
        <begin position="482"/>
        <end position="540"/>
    </location>
</feature>
<evidence type="ECO:0000256" key="1">
    <source>
        <dbReference type="ARBA" id="ARBA00022737"/>
    </source>
</evidence>
<feature type="compositionally biased region" description="Low complexity" evidence="2">
    <location>
        <begin position="774"/>
        <end position="794"/>
    </location>
</feature>
<dbReference type="AlphaFoldDB" id="A0AAV5RLN2"/>
<keyword evidence="1" id="KW-0677">Repeat</keyword>
<reference evidence="3 4" key="1">
    <citation type="journal article" date="2023" name="Elife">
        <title>Identification of key yeast species and microbe-microbe interactions impacting larval growth of Drosophila in the wild.</title>
        <authorList>
            <person name="Mure A."/>
            <person name="Sugiura Y."/>
            <person name="Maeda R."/>
            <person name="Honda K."/>
            <person name="Sakurai N."/>
            <person name="Takahashi Y."/>
            <person name="Watada M."/>
            <person name="Katoh T."/>
            <person name="Gotoh A."/>
            <person name="Gotoh Y."/>
            <person name="Taniguchi I."/>
            <person name="Nakamura K."/>
            <person name="Hayashi T."/>
            <person name="Katayama T."/>
            <person name="Uemura T."/>
            <person name="Hattori Y."/>
        </authorList>
    </citation>
    <scope>NUCLEOTIDE SEQUENCE [LARGE SCALE GENOMIC DNA]</scope>
    <source>
        <strain evidence="3 4">SB-73</strain>
    </source>
</reference>
<feature type="compositionally biased region" description="Polar residues" evidence="2">
    <location>
        <begin position="871"/>
        <end position="882"/>
    </location>
</feature>
<dbReference type="SMART" id="SM00671">
    <property type="entry name" value="SEL1"/>
    <property type="match status" value="4"/>
</dbReference>
<proteinExistence type="predicted"/>
<evidence type="ECO:0000313" key="4">
    <source>
        <dbReference type="Proteomes" id="UP001362899"/>
    </source>
</evidence>
<evidence type="ECO:0000313" key="3">
    <source>
        <dbReference type="EMBL" id="GMM51892.1"/>
    </source>
</evidence>
<feature type="compositionally biased region" description="Basic and acidic residues" evidence="2">
    <location>
        <begin position="493"/>
        <end position="508"/>
    </location>
</feature>
<dbReference type="InterPro" id="IPR051726">
    <property type="entry name" value="Chitin_Synth_Reg"/>
</dbReference>
<feature type="compositionally biased region" description="Polar residues" evidence="2">
    <location>
        <begin position="482"/>
        <end position="492"/>
    </location>
</feature>
<dbReference type="Pfam" id="PF08238">
    <property type="entry name" value="Sel1"/>
    <property type="match status" value="3"/>
</dbReference>
<keyword evidence="4" id="KW-1185">Reference proteome</keyword>
<dbReference type="Gene3D" id="1.25.40.10">
    <property type="entry name" value="Tetratricopeptide repeat domain"/>
    <property type="match status" value="2"/>
</dbReference>
<feature type="compositionally biased region" description="Acidic residues" evidence="2">
    <location>
        <begin position="707"/>
        <end position="717"/>
    </location>
</feature>
<dbReference type="EMBL" id="BTGC01000008">
    <property type="protein sequence ID" value="GMM51892.1"/>
    <property type="molecule type" value="Genomic_DNA"/>
</dbReference>
<dbReference type="SUPFAM" id="SSF81901">
    <property type="entry name" value="HCP-like"/>
    <property type="match status" value="2"/>
</dbReference>
<dbReference type="PANTHER" id="PTHR46430">
    <property type="entry name" value="PROTEIN SKT5-RELATED"/>
    <property type="match status" value="1"/>
</dbReference>
<feature type="region of interest" description="Disordered" evidence="2">
    <location>
        <begin position="871"/>
        <end position="890"/>
    </location>
</feature>
<feature type="compositionally biased region" description="Polar residues" evidence="2">
    <location>
        <begin position="850"/>
        <end position="866"/>
    </location>
</feature>
<sequence>MDHFKSTDGSFEFPDNLFPPIIGLPHVPETVTSRKLAILDAAPLPGTVSELLSTDTRPTLAQIESALDWARNVLKFYDTWSTLPKPVLSMAIKLLQFYRHKFGKDKLKHTRKIAGLCAYSLATSSLIDNREKYDLLKQAAKLGVHRAWYHAALIASIKADPESKKKTLSRYHKGANWGDSSCLYALALANLYGLMDIEQNVAEGLRLLEEGVKGCDQDSPFAPFVLGKILLDEGGADSIDGLHIPNFERFDKSTFYDSVRGLELMQLSANLGYTPALIRMGYAYNYGEVPFDCTRALRYLSLVSAQEAYCLYRGLTPDTQGAGCVQVAKWFLCGYEDTVPKNVEWSFYFSQVGVQLGNSTALFALGYFYETGTYVKKDLQRAANMYTQSAMDGCEAAEKRLEQTELGQYATGSLDIKEQYTKQEGNSNLPYPNLSPVSRTQSTYFQATQKPIYAQEALRSVPFLPYPDADLKDIEGNTSVSSFDRLSIQDNDSSSRDESSGPKPKRDLPYPSGSSPNAFTSNESTRALPYPVSPSKQSETFDAMSPYASKDVSLEPIEPPSGPYTGSNGSVSSMGSIASAEAYNSNQNSTIVGPYTGVKSTPNTPATTFSNNSDTAYDSIKSVTDGSQAPTGPYVGSTSSINIVPSGLFTMNGVNCASVDDTSLPPPIGPMSGSTNAPLGSSVGSASLSNQTDSDGEKVQQRPPYPDDSESNDEADNEGTTLDSDIQTANVDSNNSSLLATSLHEENDSENITLQKRNDSNPQFGKFAELNYKPAPSSAPAPSTSSLHSKSLKSGEFPDLQPDTPSPKDFMNRNYKLDLSGSHSPSKSLASSSSEASSISIRRSFKGRSRYQSSDSTGDIISLGKSRSSSPLRKIFSTSTAQERSDRSRAERRSFTQQALADLANAPKVHIQPINEERKPGVAYTFEEMGVQTYPSGKNDKCIIC</sequence>
<feature type="region of interest" description="Disordered" evidence="2">
    <location>
        <begin position="665"/>
        <end position="866"/>
    </location>
</feature>
<comment type="caution">
    <text evidence="3">The sequence shown here is derived from an EMBL/GenBank/DDBJ whole genome shotgun (WGS) entry which is preliminary data.</text>
</comment>
<name>A0AAV5RLN2_STABA</name>
<dbReference type="Proteomes" id="UP001362899">
    <property type="component" value="Unassembled WGS sequence"/>
</dbReference>
<dbReference type="InterPro" id="IPR011990">
    <property type="entry name" value="TPR-like_helical_dom_sf"/>
</dbReference>
<accession>A0AAV5RLN2</accession>
<evidence type="ECO:0000256" key="2">
    <source>
        <dbReference type="SAM" id="MobiDB-lite"/>
    </source>
</evidence>
<feature type="compositionally biased region" description="Polar residues" evidence="2">
    <location>
        <begin position="512"/>
        <end position="525"/>
    </location>
</feature>
<gene>
    <name evidence="3" type="ORF">DASB73_028550</name>
</gene>
<feature type="compositionally biased region" description="Polar residues" evidence="2">
    <location>
        <begin position="719"/>
        <end position="740"/>
    </location>
</feature>
<protein>
    <submittedName>
        <fullName evidence="3">Uncharacterized protein</fullName>
    </submittedName>
</protein>
<dbReference type="InterPro" id="IPR006597">
    <property type="entry name" value="Sel1-like"/>
</dbReference>
<dbReference type="PANTHER" id="PTHR46430:SF2">
    <property type="entry name" value="CHITIN SYNTHASE REGULATORY FACTOR 4"/>
    <property type="match status" value="1"/>
</dbReference>
<feature type="compositionally biased region" description="Polar residues" evidence="2">
    <location>
        <begin position="672"/>
        <end position="693"/>
    </location>
</feature>
<organism evidence="3 4">
    <name type="scientific">Starmerella bacillaris</name>
    <name type="common">Yeast</name>
    <name type="synonym">Candida zemplinina</name>
    <dbReference type="NCBI Taxonomy" id="1247836"/>
    <lineage>
        <taxon>Eukaryota</taxon>
        <taxon>Fungi</taxon>
        <taxon>Dikarya</taxon>
        <taxon>Ascomycota</taxon>
        <taxon>Saccharomycotina</taxon>
        <taxon>Dipodascomycetes</taxon>
        <taxon>Dipodascales</taxon>
        <taxon>Trichomonascaceae</taxon>
        <taxon>Starmerella</taxon>
    </lineage>
</organism>